<dbReference type="AlphaFoldDB" id="A0A8J3CE45"/>
<sequence>MAADKTTAADLGAYLCFEDEAGQGLRPPKGRTWAPRGQTPVMRVRGGGRGSVSVAGVVCFRPGARPRFFYRLRLWRGREGERRSFAWTDYRDLILWVHRQLDAPLVWVWDNLNVHLTGELTAFITENKDWLTVFHLPSYAPDLNPTEGIWSLVKRSLANFAAANLDHLVRVLKRKLKKIQYRPHLLHGCLTETGLSTEP</sequence>
<dbReference type="EMBL" id="BMMK01000050">
    <property type="protein sequence ID" value="GGM80924.1"/>
    <property type="molecule type" value="Genomic_DNA"/>
</dbReference>
<reference evidence="2" key="1">
    <citation type="journal article" date="2014" name="Int. J. Syst. Evol. Microbiol.">
        <title>Complete genome sequence of Corynebacterium casei LMG S-19264T (=DSM 44701T), isolated from a smear-ripened cheese.</title>
        <authorList>
            <consortium name="US DOE Joint Genome Institute (JGI-PGF)"/>
            <person name="Walter F."/>
            <person name="Albersmeier A."/>
            <person name="Kalinowski J."/>
            <person name="Ruckert C."/>
        </authorList>
    </citation>
    <scope>NUCLEOTIDE SEQUENCE</scope>
    <source>
        <strain evidence="2">CGMCC 4.5737</strain>
    </source>
</reference>
<reference evidence="2" key="2">
    <citation type="submission" date="2020-09" db="EMBL/GenBank/DDBJ databases">
        <authorList>
            <person name="Sun Q."/>
            <person name="Zhou Y."/>
        </authorList>
    </citation>
    <scope>NUCLEOTIDE SEQUENCE</scope>
    <source>
        <strain evidence="2">CGMCC 4.5737</strain>
    </source>
</reference>
<proteinExistence type="predicted"/>
<dbReference type="Pfam" id="PF13358">
    <property type="entry name" value="DDE_3"/>
    <property type="match status" value="1"/>
</dbReference>
<evidence type="ECO:0000259" key="1">
    <source>
        <dbReference type="Pfam" id="PF13358"/>
    </source>
</evidence>
<dbReference type="Gene3D" id="3.30.420.10">
    <property type="entry name" value="Ribonuclease H-like superfamily/Ribonuclease H"/>
    <property type="match status" value="1"/>
</dbReference>
<comment type="caution">
    <text evidence="2">The sequence shown here is derived from an EMBL/GenBank/DDBJ whole genome shotgun (WGS) entry which is preliminary data.</text>
</comment>
<evidence type="ECO:0000313" key="3">
    <source>
        <dbReference type="Proteomes" id="UP000637578"/>
    </source>
</evidence>
<accession>A0A8J3CE45</accession>
<name>A0A8J3CE45_9PSEU</name>
<evidence type="ECO:0000313" key="2">
    <source>
        <dbReference type="EMBL" id="GGM80924.1"/>
    </source>
</evidence>
<gene>
    <name evidence="2" type="ORF">GCM10012275_59450</name>
</gene>
<feature type="domain" description="Tc1-like transposase DDE" evidence="1">
    <location>
        <begin position="15"/>
        <end position="161"/>
    </location>
</feature>
<dbReference type="InterPro" id="IPR038717">
    <property type="entry name" value="Tc1-like_DDE_dom"/>
</dbReference>
<keyword evidence="3" id="KW-1185">Reference proteome</keyword>
<protein>
    <recommendedName>
        <fullName evidence="1">Tc1-like transposase DDE domain-containing protein</fullName>
    </recommendedName>
</protein>
<organism evidence="2 3">
    <name type="scientific">Longimycelium tulufanense</name>
    <dbReference type="NCBI Taxonomy" id="907463"/>
    <lineage>
        <taxon>Bacteria</taxon>
        <taxon>Bacillati</taxon>
        <taxon>Actinomycetota</taxon>
        <taxon>Actinomycetes</taxon>
        <taxon>Pseudonocardiales</taxon>
        <taxon>Pseudonocardiaceae</taxon>
        <taxon>Longimycelium</taxon>
    </lineage>
</organism>
<dbReference type="GO" id="GO:0003676">
    <property type="term" value="F:nucleic acid binding"/>
    <property type="evidence" value="ECO:0007669"/>
    <property type="project" value="InterPro"/>
</dbReference>
<dbReference type="Proteomes" id="UP000637578">
    <property type="component" value="Unassembled WGS sequence"/>
</dbReference>
<dbReference type="InterPro" id="IPR036397">
    <property type="entry name" value="RNaseH_sf"/>
</dbReference>